<dbReference type="OrthoDB" id="415435at2759"/>
<dbReference type="SUPFAM" id="SSF52047">
    <property type="entry name" value="RNI-like"/>
    <property type="match status" value="1"/>
</dbReference>
<comment type="caution">
    <text evidence="2">The sequence shown here is derived from an EMBL/GenBank/DDBJ whole genome shotgun (WGS) entry which is preliminary data.</text>
</comment>
<evidence type="ECO:0000313" key="2">
    <source>
        <dbReference type="EMBL" id="OMJ69506.1"/>
    </source>
</evidence>
<dbReference type="GO" id="GO:0048471">
    <property type="term" value="C:perinuclear region of cytoplasm"/>
    <property type="evidence" value="ECO:0007669"/>
    <property type="project" value="TreeGrafter"/>
</dbReference>
<keyword evidence="1" id="KW-0175">Coiled coil</keyword>
<evidence type="ECO:0000313" key="3">
    <source>
        <dbReference type="Proteomes" id="UP000187209"/>
    </source>
</evidence>
<name>A0A1R2AYC5_9CILI</name>
<dbReference type="PANTHER" id="PTHR24113:SF15">
    <property type="entry name" value="NACHT DOMAIN-CONTAINING PROTEIN"/>
    <property type="match status" value="1"/>
</dbReference>
<dbReference type="Proteomes" id="UP000187209">
    <property type="component" value="Unassembled WGS sequence"/>
</dbReference>
<dbReference type="AlphaFoldDB" id="A0A1R2AYC5"/>
<dbReference type="SMART" id="SM00368">
    <property type="entry name" value="LRR_RI"/>
    <property type="match status" value="10"/>
</dbReference>
<reference evidence="2 3" key="1">
    <citation type="submission" date="2016-11" db="EMBL/GenBank/DDBJ databases">
        <title>The macronuclear genome of Stentor coeruleus: a giant cell with tiny introns.</title>
        <authorList>
            <person name="Slabodnick M."/>
            <person name="Ruby J.G."/>
            <person name="Reiff S.B."/>
            <person name="Swart E.C."/>
            <person name="Gosai S."/>
            <person name="Prabakaran S."/>
            <person name="Witkowska E."/>
            <person name="Larue G.E."/>
            <person name="Fisher S."/>
            <person name="Freeman R.M."/>
            <person name="Gunawardena J."/>
            <person name="Chu W."/>
            <person name="Stover N.A."/>
            <person name="Gregory B.D."/>
            <person name="Nowacki M."/>
            <person name="Derisi J."/>
            <person name="Roy S.W."/>
            <person name="Marshall W.F."/>
            <person name="Sood P."/>
        </authorList>
    </citation>
    <scope>NUCLEOTIDE SEQUENCE [LARGE SCALE GENOMIC DNA]</scope>
    <source>
        <strain evidence="2">WM001</strain>
    </source>
</reference>
<dbReference type="InterPro" id="IPR027038">
    <property type="entry name" value="RanGap"/>
</dbReference>
<sequence length="725" mass="82773">MKISWSTKGSFRSLKPFHRLVRTRNAFPSMSSQRLSSLMSSDLSNSLLQPATSGSLCLTSKAIIKSVSITVIPGLIPFEVKRIYLAKCKDLGIFYNRDQEERFYNFCRKSFSNRTMDFKENGLGSESMKVISNILKNNTYFCRLNLSKNIIGEKGLNYLIKCLKLNTSIVSVDLSNNNISIEGSLNFFSILQENEYMISINFSSSEALHRNRIGIQGAIAVSKYLQTNKILTHLNISDTSIGKEGFENIIKGIANNKILIFLDISYNCIIFNSLDSFCQALITTNLQELNISGNKIKNKACQSLNKMLSNKLEKSCILTKLNLSLCGISSVGAMIIFESLQNNASIVELIFDCNDIGIQTGGHIGKCIHINGTLKFLSLNNCNLKDENLSKICEGLCLNIALQKLGLCNNSISNLGAFSIADMLMKNDKLLFLDLSHNIIKNKGGVAIAKALRKNCTIEKLSFTENSFKSATGKLLSEVARSKKNLLKIDLLRNEINLKYVKEIKGNLLKNNFSYKALFSPKLRIENEKLAKGEYKVQEAERKIQEKIREKNQVQKKINKQILKLQTTIYEENEKYREVKDELMRIRREREEITKELEELFYEISNAKYHGGKEIEEYQDKILFIENDIRRLEKQKIEIKEKFRVIRPQIVSEIETLTYIKNYAEFDREAQLSSLIADRDRVRSIKEDIILIKNPKVSKELKNLIKKKKTKLQSPLKLPTKIKQK</sequence>
<dbReference type="GO" id="GO:0006913">
    <property type="term" value="P:nucleocytoplasmic transport"/>
    <property type="evidence" value="ECO:0007669"/>
    <property type="project" value="TreeGrafter"/>
</dbReference>
<dbReference type="PANTHER" id="PTHR24113">
    <property type="entry name" value="RAN GTPASE-ACTIVATING PROTEIN 1"/>
    <property type="match status" value="1"/>
</dbReference>
<feature type="coiled-coil region" evidence="1">
    <location>
        <begin position="523"/>
        <end position="642"/>
    </location>
</feature>
<dbReference type="GO" id="GO:0031267">
    <property type="term" value="F:small GTPase binding"/>
    <property type="evidence" value="ECO:0007669"/>
    <property type="project" value="TreeGrafter"/>
</dbReference>
<proteinExistence type="predicted"/>
<evidence type="ECO:0000256" key="1">
    <source>
        <dbReference type="SAM" id="Coils"/>
    </source>
</evidence>
<dbReference type="GO" id="GO:0005634">
    <property type="term" value="C:nucleus"/>
    <property type="evidence" value="ECO:0007669"/>
    <property type="project" value="TreeGrafter"/>
</dbReference>
<dbReference type="Gene3D" id="3.80.10.10">
    <property type="entry name" value="Ribonuclease Inhibitor"/>
    <property type="match status" value="4"/>
</dbReference>
<dbReference type="Pfam" id="PF13516">
    <property type="entry name" value="LRR_6"/>
    <property type="match status" value="4"/>
</dbReference>
<keyword evidence="3" id="KW-1185">Reference proteome</keyword>
<dbReference type="EMBL" id="MPUH01001190">
    <property type="protein sequence ID" value="OMJ69506.1"/>
    <property type="molecule type" value="Genomic_DNA"/>
</dbReference>
<accession>A0A1R2AYC5</accession>
<organism evidence="2 3">
    <name type="scientific">Stentor coeruleus</name>
    <dbReference type="NCBI Taxonomy" id="5963"/>
    <lineage>
        <taxon>Eukaryota</taxon>
        <taxon>Sar</taxon>
        <taxon>Alveolata</taxon>
        <taxon>Ciliophora</taxon>
        <taxon>Postciliodesmatophora</taxon>
        <taxon>Heterotrichea</taxon>
        <taxon>Heterotrichida</taxon>
        <taxon>Stentoridae</taxon>
        <taxon>Stentor</taxon>
    </lineage>
</organism>
<dbReference type="InterPro" id="IPR001611">
    <property type="entry name" value="Leu-rich_rpt"/>
</dbReference>
<gene>
    <name evidence="2" type="ORF">SteCoe_32761</name>
</gene>
<dbReference type="GO" id="GO:0005829">
    <property type="term" value="C:cytosol"/>
    <property type="evidence" value="ECO:0007669"/>
    <property type="project" value="TreeGrafter"/>
</dbReference>
<protein>
    <submittedName>
        <fullName evidence="2">Uncharacterized protein</fullName>
    </submittedName>
</protein>
<dbReference type="InterPro" id="IPR032675">
    <property type="entry name" value="LRR_dom_sf"/>
</dbReference>
<dbReference type="GO" id="GO:0005096">
    <property type="term" value="F:GTPase activator activity"/>
    <property type="evidence" value="ECO:0007669"/>
    <property type="project" value="InterPro"/>
</dbReference>